<evidence type="ECO:0000256" key="1">
    <source>
        <dbReference type="ARBA" id="ARBA00022723"/>
    </source>
</evidence>
<evidence type="ECO:0000313" key="4">
    <source>
        <dbReference type="EMBL" id="APW40176.1"/>
    </source>
</evidence>
<dbReference type="InterPro" id="IPR001303">
    <property type="entry name" value="Aldolase_II/adducin_N"/>
</dbReference>
<dbReference type="GO" id="GO:0005829">
    <property type="term" value="C:cytosol"/>
    <property type="evidence" value="ECO:0007669"/>
    <property type="project" value="TreeGrafter"/>
</dbReference>
<keyword evidence="2" id="KW-0456">Lyase</keyword>
<dbReference type="PANTHER" id="PTHR22789:SF0">
    <property type="entry name" value="3-OXO-TETRONATE 4-PHOSPHATE DECARBOXYLASE-RELATED"/>
    <property type="match status" value="1"/>
</dbReference>
<dbReference type="GO" id="GO:0016832">
    <property type="term" value="F:aldehyde-lyase activity"/>
    <property type="evidence" value="ECO:0007669"/>
    <property type="project" value="TreeGrafter"/>
</dbReference>
<dbReference type="Pfam" id="PF00596">
    <property type="entry name" value="Aldolase_II"/>
    <property type="match status" value="1"/>
</dbReference>
<dbReference type="GO" id="GO:0046872">
    <property type="term" value="F:metal ion binding"/>
    <property type="evidence" value="ECO:0007669"/>
    <property type="project" value="UniProtKB-KW"/>
</dbReference>
<organism evidence="4 5">
    <name type="scientific">Rhodoferax koreensis</name>
    <dbReference type="NCBI Taxonomy" id="1842727"/>
    <lineage>
        <taxon>Bacteria</taxon>
        <taxon>Pseudomonadati</taxon>
        <taxon>Pseudomonadota</taxon>
        <taxon>Betaproteobacteria</taxon>
        <taxon>Burkholderiales</taxon>
        <taxon>Comamonadaceae</taxon>
        <taxon>Rhodoferax</taxon>
    </lineage>
</organism>
<dbReference type="AlphaFoldDB" id="A0A1P8K2G7"/>
<evidence type="ECO:0000259" key="3">
    <source>
        <dbReference type="SMART" id="SM01007"/>
    </source>
</evidence>
<dbReference type="GO" id="GO:0019323">
    <property type="term" value="P:pentose catabolic process"/>
    <property type="evidence" value="ECO:0007669"/>
    <property type="project" value="TreeGrafter"/>
</dbReference>
<dbReference type="SMART" id="SM01007">
    <property type="entry name" value="Aldolase_II"/>
    <property type="match status" value="1"/>
</dbReference>
<dbReference type="Proteomes" id="UP000186609">
    <property type="component" value="Chromosome"/>
</dbReference>
<dbReference type="RefSeq" id="WP_076203615.1">
    <property type="nucleotide sequence ID" value="NZ_CP019236.1"/>
</dbReference>
<evidence type="ECO:0000313" key="5">
    <source>
        <dbReference type="Proteomes" id="UP000186609"/>
    </source>
</evidence>
<dbReference type="EMBL" id="CP019236">
    <property type="protein sequence ID" value="APW40176.1"/>
    <property type="molecule type" value="Genomic_DNA"/>
</dbReference>
<dbReference type="PANTHER" id="PTHR22789">
    <property type="entry name" value="FUCULOSE PHOSPHATE ALDOLASE"/>
    <property type="match status" value="1"/>
</dbReference>
<dbReference type="InterPro" id="IPR036409">
    <property type="entry name" value="Aldolase_II/adducin_N_sf"/>
</dbReference>
<dbReference type="OrthoDB" id="5500703at2"/>
<sequence>MPIQSPAADLVDRLVYANRILYDQNIVDGLGHVSVRHDSVPGAFLLSCNRAPGMVRRQDITVYDYDGNTLSDQKERPYLERFIHGEIYRARPDVVAVVHSHSQSVIPFAITKNALKPVFHMSGFLSEGSAHFEIREAGGNTDMLIRSSYLGEALARSLGQHSCVLMRGHGSTVVGTSLEQAVYRAIYAEVNAKLQLAANGLGEITFLNKEEAQLSSDMNDGQIPRSWNLWIKRLGQVDLDQ</sequence>
<gene>
    <name evidence="4" type="ORF">RD110_25700</name>
</gene>
<feature type="domain" description="Class II aldolase/adducin N-terminal" evidence="3">
    <location>
        <begin position="12"/>
        <end position="196"/>
    </location>
</feature>
<name>A0A1P8K2G7_9BURK</name>
<protein>
    <submittedName>
        <fullName evidence="4">Aldolase</fullName>
    </submittedName>
</protein>
<dbReference type="SUPFAM" id="SSF53639">
    <property type="entry name" value="AraD/HMP-PK domain-like"/>
    <property type="match status" value="1"/>
</dbReference>
<dbReference type="InterPro" id="IPR050197">
    <property type="entry name" value="Aldolase_class_II_sugar_metab"/>
</dbReference>
<dbReference type="STRING" id="1842727.RD110_25700"/>
<evidence type="ECO:0000256" key="2">
    <source>
        <dbReference type="ARBA" id="ARBA00023239"/>
    </source>
</evidence>
<keyword evidence="5" id="KW-1185">Reference proteome</keyword>
<reference evidence="4 5" key="1">
    <citation type="submission" date="2017-01" db="EMBL/GenBank/DDBJ databases">
        <authorList>
            <person name="Mah S.A."/>
            <person name="Swanson W.J."/>
            <person name="Moy G.W."/>
            <person name="Vacquier V.D."/>
        </authorList>
    </citation>
    <scope>NUCLEOTIDE SEQUENCE [LARGE SCALE GENOMIC DNA]</scope>
    <source>
        <strain evidence="4 5">DCY110</strain>
    </source>
</reference>
<keyword evidence="1" id="KW-0479">Metal-binding</keyword>
<accession>A0A1P8K2G7</accession>
<dbReference type="Gene3D" id="3.40.225.10">
    <property type="entry name" value="Class II aldolase/adducin N-terminal domain"/>
    <property type="match status" value="1"/>
</dbReference>
<dbReference type="KEGG" id="rhy:RD110_25700"/>
<proteinExistence type="predicted"/>